<gene>
    <name evidence="1" type="ORF">CGI_10012793</name>
</gene>
<evidence type="ECO:0000313" key="1">
    <source>
        <dbReference type="EMBL" id="EKC28949.1"/>
    </source>
</evidence>
<name>K1QCW0_MAGGI</name>
<protein>
    <submittedName>
        <fullName evidence="1">Uncharacterized protein</fullName>
    </submittedName>
</protein>
<proteinExistence type="predicted"/>
<sequence length="123" mass="14156">MEYQIINRCKALYEDNLHEDKDGCCELFSAPPNDVNEKKENSKSKPSSNCVRVRMNGPKHFCWAHYFPPVGDSIFSSQYMGPYVPTRHEIHQTIMEKFTMVFLVEFLSISTAQVGICNAFILD</sequence>
<dbReference type="AlphaFoldDB" id="K1QCW0"/>
<dbReference type="EMBL" id="JH818245">
    <property type="protein sequence ID" value="EKC28949.1"/>
    <property type="molecule type" value="Genomic_DNA"/>
</dbReference>
<reference evidence="1" key="1">
    <citation type="journal article" date="2012" name="Nature">
        <title>The oyster genome reveals stress adaptation and complexity of shell formation.</title>
        <authorList>
            <person name="Zhang G."/>
            <person name="Fang X."/>
            <person name="Guo X."/>
            <person name="Li L."/>
            <person name="Luo R."/>
            <person name="Xu F."/>
            <person name="Yang P."/>
            <person name="Zhang L."/>
            <person name="Wang X."/>
            <person name="Qi H."/>
            <person name="Xiong Z."/>
            <person name="Que H."/>
            <person name="Xie Y."/>
            <person name="Holland P.W."/>
            <person name="Paps J."/>
            <person name="Zhu Y."/>
            <person name="Wu F."/>
            <person name="Chen Y."/>
            <person name="Wang J."/>
            <person name="Peng C."/>
            <person name="Meng J."/>
            <person name="Yang L."/>
            <person name="Liu J."/>
            <person name="Wen B."/>
            <person name="Zhang N."/>
            <person name="Huang Z."/>
            <person name="Zhu Q."/>
            <person name="Feng Y."/>
            <person name="Mount A."/>
            <person name="Hedgecock D."/>
            <person name="Xu Z."/>
            <person name="Liu Y."/>
            <person name="Domazet-Loso T."/>
            <person name="Du Y."/>
            <person name="Sun X."/>
            <person name="Zhang S."/>
            <person name="Liu B."/>
            <person name="Cheng P."/>
            <person name="Jiang X."/>
            <person name="Li J."/>
            <person name="Fan D."/>
            <person name="Wang W."/>
            <person name="Fu W."/>
            <person name="Wang T."/>
            <person name="Wang B."/>
            <person name="Zhang J."/>
            <person name="Peng Z."/>
            <person name="Li Y."/>
            <person name="Li N."/>
            <person name="Wang J."/>
            <person name="Chen M."/>
            <person name="He Y."/>
            <person name="Tan F."/>
            <person name="Song X."/>
            <person name="Zheng Q."/>
            <person name="Huang R."/>
            <person name="Yang H."/>
            <person name="Du X."/>
            <person name="Chen L."/>
            <person name="Yang M."/>
            <person name="Gaffney P.M."/>
            <person name="Wang S."/>
            <person name="Luo L."/>
            <person name="She Z."/>
            <person name="Ming Y."/>
            <person name="Huang W."/>
            <person name="Zhang S."/>
            <person name="Huang B."/>
            <person name="Zhang Y."/>
            <person name="Qu T."/>
            <person name="Ni P."/>
            <person name="Miao G."/>
            <person name="Wang J."/>
            <person name="Wang Q."/>
            <person name="Steinberg C.E."/>
            <person name="Wang H."/>
            <person name="Li N."/>
            <person name="Qian L."/>
            <person name="Zhang G."/>
            <person name="Li Y."/>
            <person name="Yang H."/>
            <person name="Liu X."/>
            <person name="Wang J."/>
            <person name="Yin Y."/>
            <person name="Wang J."/>
        </authorList>
    </citation>
    <scope>NUCLEOTIDE SEQUENCE [LARGE SCALE GENOMIC DNA]</scope>
    <source>
        <strain evidence="1">05x7-T-G4-1.051#20</strain>
    </source>
</reference>
<organism evidence="1">
    <name type="scientific">Magallana gigas</name>
    <name type="common">Pacific oyster</name>
    <name type="synonym">Crassostrea gigas</name>
    <dbReference type="NCBI Taxonomy" id="29159"/>
    <lineage>
        <taxon>Eukaryota</taxon>
        <taxon>Metazoa</taxon>
        <taxon>Spiralia</taxon>
        <taxon>Lophotrochozoa</taxon>
        <taxon>Mollusca</taxon>
        <taxon>Bivalvia</taxon>
        <taxon>Autobranchia</taxon>
        <taxon>Pteriomorphia</taxon>
        <taxon>Ostreida</taxon>
        <taxon>Ostreoidea</taxon>
        <taxon>Ostreidae</taxon>
        <taxon>Magallana</taxon>
    </lineage>
</organism>
<dbReference type="HOGENOM" id="CLU_2017405_0_0_1"/>
<accession>K1QCW0</accession>
<dbReference type="InParanoid" id="K1QCW0"/>